<organism evidence="1 2">
    <name type="scientific">Cronobacter sakazakii</name>
    <name type="common">Enterobacter sakazakii</name>
    <dbReference type="NCBI Taxonomy" id="28141"/>
    <lineage>
        <taxon>Bacteria</taxon>
        <taxon>Pseudomonadati</taxon>
        <taxon>Pseudomonadota</taxon>
        <taxon>Gammaproteobacteria</taxon>
        <taxon>Enterobacterales</taxon>
        <taxon>Enterobacteriaceae</taxon>
        <taxon>Cronobacter</taxon>
    </lineage>
</organism>
<sequence length="70" mass="7598">MKKIASNLTALDIGDAYVMEEDGAAKILTELSTKQLDFSLKDATAFSFTLDSMHFTLFNTGSGSFAVRTI</sequence>
<protein>
    <submittedName>
        <fullName evidence="1">Uncharacterized protein</fullName>
    </submittedName>
</protein>
<evidence type="ECO:0000313" key="2">
    <source>
        <dbReference type="Proteomes" id="UP000548673"/>
    </source>
</evidence>
<reference evidence="1 2" key="1">
    <citation type="submission" date="2020-05" db="EMBL/GenBank/DDBJ databases">
        <title>The draft genome of Cronobacter sakazakii strain 145005.</title>
        <authorList>
            <person name="Yang J."/>
            <person name="Liu L."/>
            <person name="Feng Y."/>
            <person name="Zong Z."/>
        </authorList>
    </citation>
    <scope>NUCLEOTIDE SEQUENCE [LARGE SCALE GENOMIC DNA]</scope>
    <source>
        <strain evidence="1 2">145005</strain>
    </source>
</reference>
<accession>A0A6A1T9H1</accession>
<dbReference type="RefSeq" id="WP_029463898.1">
    <property type="nucleotide sequence ID" value="NZ_CBDBYQ010000015.1"/>
</dbReference>
<proteinExistence type="predicted"/>
<evidence type="ECO:0000313" key="1">
    <source>
        <dbReference type="EMBL" id="NYV44619.1"/>
    </source>
</evidence>
<dbReference type="AlphaFoldDB" id="A0A6A1T9H1"/>
<comment type="caution">
    <text evidence="1">The sequence shown here is derived from an EMBL/GenBank/DDBJ whole genome shotgun (WGS) entry which is preliminary data.</text>
</comment>
<dbReference type="Proteomes" id="UP000548673">
    <property type="component" value="Unassembled WGS sequence"/>
</dbReference>
<name>A0A6A1T9H1_CROSK</name>
<gene>
    <name evidence="1" type="ORF">HRR37_20110</name>
</gene>
<dbReference type="EMBL" id="JABTXY010000028">
    <property type="protein sequence ID" value="NYV44619.1"/>
    <property type="molecule type" value="Genomic_DNA"/>
</dbReference>